<dbReference type="GO" id="GO:0005615">
    <property type="term" value="C:extracellular space"/>
    <property type="evidence" value="ECO:0007669"/>
    <property type="project" value="TreeGrafter"/>
</dbReference>
<dbReference type="InterPro" id="IPR036880">
    <property type="entry name" value="Kunitz_BPTI_sf"/>
</dbReference>
<feature type="region of interest" description="Disordered" evidence="4">
    <location>
        <begin position="162"/>
        <end position="329"/>
    </location>
</feature>
<dbReference type="SUPFAM" id="SSF57362">
    <property type="entry name" value="BPTI-like"/>
    <property type="match status" value="2"/>
</dbReference>
<dbReference type="EMBL" id="GACK01010713">
    <property type="protein sequence ID" value="JAA54321.1"/>
    <property type="molecule type" value="mRNA"/>
</dbReference>
<dbReference type="SMART" id="SM00131">
    <property type="entry name" value="KU"/>
    <property type="match status" value="2"/>
</dbReference>
<reference evidence="6" key="2">
    <citation type="journal article" date="2015" name="J. Proteomics">
        <title>Sexual differences in the sialomes of the zebra tick, Rhipicephalus pulchellus.</title>
        <authorList>
            <person name="Tan A.W."/>
            <person name="Francischetti I.M."/>
            <person name="Slovak M."/>
            <person name="Kini R.M."/>
            <person name="Ribeiro J.M."/>
        </authorList>
    </citation>
    <scope>NUCLEOTIDE SEQUENCE</scope>
    <source>
        <tissue evidence="6">Salivary gland</tissue>
    </source>
</reference>
<evidence type="ECO:0000259" key="5">
    <source>
        <dbReference type="PROSITE" id="PS50279"/>
    </source>
</evidence>
<dbReference type="PROSITE" id="PS50279">
    <property type="entry name" value="BPTI_KUNITZ_2"/>
    <property type="match status" value="2"/>
</dbReference>
<dbReference type="GO" id="GO:0004867">
    <property type="term" value="F:serine-type endopeptidase inhibitor activity"/>
    <property type="evidence" value="ECO:0007669"/>
    <property type="project" value="UniProtKB-KW"/>
</dbReference>
<dbReference type="AlphaFoldDB" id="L7LQP0"/>
<dbReference type="PANTHER" id="PTHR10083">
    <property type="entry name" value="KUNITZ-TYPE PROTEASE INHIBITOR-RELATED"/>
    <property type="match status" value="1"/>
</dbReference>
<sequence length="329" mass="35959">MKPSCSFVILLISAAFVYDATLARLFSTRKRKAPSNCLKPPYLGKCNRTINAWYFDPTKGWCKMFTYGPCGGGANNFRYELECLRHCKQKRNPRILCSLPPKTRPCWGSSKHWYFDTTSNTCRMFQGKLCADNANGFSSCEKCLYRCSSKKVGEACIRSPLHGPTSAWSPPQQSQATGIRNQLPTIPPYSGHPEAPTGGQGSRYPTQIRTGNGIPTFPTNQGPSATSGGWQRPPSPQDRGINGSPNWPTNQGSFSTSGAWNGPPGGQDQGTGGPPTWPTHHGRSETRGGWPTQPYPPSSPVNNMQPASPPVNNRKPEVYNTSMYAALNP</sequence>
<accession>L7LQP0</accession>
<dbReference type="CDD" id="cd00109">
    <property type="entry name" value="Kunitz-type"/>
    <property type="match status" value="1"/>
</dbReference>
<dbReference type="PANTHER" id="PTHR10083:SF374">
    <property type="entry name" value="BPTI_KUNITZ INHIBITOR DOMAIN-CONTAINING PROTEIN"/>
    <property type="match status" value="1"/>
</dbReference>
<feature type="domain" description="BPTI/Kunitz inhibitor" evidence="5">
    <location>
        <begin position="37"/>
        <end position="87"/>
    </location>
</feature>
<feature type="compositionally biased region" description="Gly residues" evidence="4">
    <location>
        <begin position="263"/>
        <end position="273"/>
    </location>
</feature>
<dbReference type="Gene3D" id="4.10.410.10">
    <property type="entry name" value="Pancreatic trypsin inhibitor Kunitz domain"/>
    <property type="match status" value="2"/>
</dbReference>
<proteinExistence type="evidence at transcript level"/>
<feature type="domain" description="BPTI/Kunitz inhibitor" evidence="5">
    <location>
        <begin position="97"/>
        <end position="147"/>
    </location>
</feature>
<feature type="compositionally biased region" description="Polar residues" evidence="4">
    <location>
        <begin position="243"/>
        <end position="259"/>
    </location>
</feature>
<dbReference type="InterPro" id="IPR002223">
    <property type="entry name" value="Kunitz_BPTI"/>
</dbReference>
<dbReference type="PRINTS" id="PR00759">
    <property type="entry name" value="BASICPTASE"/>
</dbReference>
<evidence type="ECO:0000256" key="2">
    <source>
        <dbReference type="ARBA" id="ARBA00022900"/>
    </source>
</evidence>
<keyword evidence="2" id="KW-0722">Serine protease inhibitor</keyword>
<feature type="compositionally biased region" description="Polar residues" evidence="4">
    <location>
        <begin position="166"/>
        <end position="184"/>
    </location>
</feature>
<keyword evidence="3" id="KW-1015">Disulfide bond</keyword>
<keyword evidence="1" id="KW-0646">Protease inhibitor</keyword>
<feature type="compositionally biased region" description="Polar residues" evidence="4">
    <location>
        <begin position="217"/>
        <end position="229"/>
    </location>
</feature>
<reference evidence="6" key="1">
    <citation type="submission" date="2012-11" db="EMBL/GenBank/DDBJ databases">
        <authorList>
            <person name="Lucero-Rivera Y.E."/>
            <person name="Tovar-Ramirez D."/>
        </authorList>
    </citation>
    <scope>NUCLEOTIDE SEQUENCE</scope>
    <source>
        <tissue evidence="6">Salivary gland</tissue>
    </source>
</reference>
<dbReference type="InterPro" id="IPR050098">
    <property type="entry name" value="TFPI/VKTCI-like"/>
</dbReference>
<name>L7LQP0_RHIPC</name>
<protein>
    <submittedName>
        <fullName evidence="6">Putative bilaris</fullName>
    </submittedName>
</protein>
<evidence type="ECO:0000256" key="4">
    <source>
        <dbReference type="SAM" id="MobiDB-lite"/>
    </source>
</evidence>
<dbReference type="Pfam" id="PF00014">
    <property type="entry name" value="Kunitz_BPTI"/>
    <property type="match status" value="2"/>
</dbReference>
<evidence type="ECO:0000256" key="3">
    <source>
        <dbReference type="ARBA" id="ARBA00023157"/>
    </source>
</evidence>
<organism evidence="6">
    <name type="scientific">Rhipicephalus pulchellus</name>
    <name type="common">Yellow backed tick</name>
    <name type="synonym">Dermacentor pulchellus</name>
    <dbReference type="NCBI Taxonomy" id="72859"/>
    <lineage>
        <taxon>Eukaryota</taxon>
        <taxon>Metazoa</taxon>
        <taxon>Ecdysozoa</taxon>
        <taxon>Arthropoda</taxon>
        <taxon>Chelicerata</taxon>
        <taxon>Arachnida</taxon>
        <taxon>Acari</taxon>
        <taxon>Parasitiformes</taxon>
        <taxon>Ixodida</taxon>
        <taxon>Ixodoidea</taxon>
        <taxon>Ixodidae</taxon>
        <taxon>Rhipicephalinae</taxon>
        <taxon>Rhipicephalus</taxon>
        <taxon>Rhipicephalus</taxon>
    </lineage>
</organism>
<evidence type="ECO:0000313" key="6">
    <source>
        <dbReference type="EMBL" id="JAA54321.1"/>
    </source>
</evidence>
<evidence type="ECO:0000256" key="1">
    <source>
        <dbReference type="ARBA" id="ARBA00022690"/>
    </source>
</evidence>